<dbReference type="HOGENOM" id="CLU_009600_14_1_1"/>
<dbReference type="AlphaFoldDB" id="A0A0D0AQX9"/>
<dbReference type="EMBL" id="KN835762">
    <property type="protein sequence ID" value="KIK34383.1"/>
    <property type="molecule type" value="Genomic_DNA"/>
</dbReference>
<dbReference type="InParanoid" id="A0A0D0AQX9"/>
<evidence type="ECO:0000313" key="2">
    <source>
        <dbReference type="EMBL" id="KIK34383.1"/>
    </source>
</evidence>
<dbReference type="FunCoup" id="A0A0D0AQX9">
    <property type="interactions" value="190"/>
</dbReference>
<dbReference type="SUPFAM" id="SSF75304">
    <property type="entry name" value="Amidase signature (AS) enzymes"/>
    <property type="match status" value="1"/>
</dbReference>
<dbReference type="PANTHER" id="PTHR42678:SF34">
    <property type="entry name" value="OS04G0183300 PROTEIN"/>
    <property type="match status" value="1"/>
</dbReference>
<accession>A0A0D0AQX9</accession>
<protein>
    <recommendedName>
        <fullName evidence="1">Amidase domain-containing protein</fullName>
    </recommendedName>
</protein>
<reference evidence="3" key="2">
    <citation type="submission" date="2015-01" db="EMBL/GenBank/DDBJ databases">
        <title>Evolutionary Origins and Diversification of the Mycorrhizal Mutualists.</title>
        <authorList>
            <consortium name="DOE Joint Genome Institute"/>
            <consortium name="Mycorrhizal Genomics Consortium"/>
            <person name="Kohler A."/>
            <person name="Kuo A."/>
            <person name="Nagy L.G."/>
            <person name="Floudas D."/>
            <person name="Copeland A."/>
            <person name="Barry K.W."/>
            <person name="Cichocki N."/>
            <person name="Veneault-Fourrey C."/>
            <person name="LaButti K."/>
            <person name="Lindquist E.A."/>
            <person name="Lipzen A."/>
            <person name="Lundell T."/>
            <person name="Morin E."/>
            <person name="Murat C."/>
            <person name="Riley R."/>
            <person name="Ohm R."/>
            <person name="Sun H."/>
            <person name="Tunlid A."/>
            <person name="Henrissat B."/>
            <person name="Grigoriev I.V."/>
            <person name="Hibbett D.S."/>
            <person name="Martin F."/>
        </authorList>
    </citation>
    <scope>NUCLEOTIDE SEQUENCE [LARGE SCALE GENOMIC DNA]</scope>
    <source>
        <strain evidence="3">UH-Slu-Lm8-n1</strain>
    </source>
</reference>
<dbReference type="PANTHER" id="PTHR42678">
    <property type="entry name" value="AMIDASE"/>
    <property type="match status" value="1"/>
</dbReference>
<evidence type="ECO:0000313" key="3">
    <source>
        <dbReference type="Proteomes" id="UP000054485"/>
    </source>
</evidence>
<reference evidence="2 3" key="1">
    <citation type="submission" date="2014-04" db="EMBL/GenBank/DDBJ databases">
        <authorList>
            <consortium name="DOE Joint Genome Institute"/>
            <person name="Kuo A."/>
            <person name="Ruytinx J."/>
            <person name="Rineau F."/>
            <person name="Colpaert J."/>
            <person name="Kohler A."/>
            <person name="Nagy L.G."/>
            <person name="Floudas D."/>
            <person name="Copeland A."/>
            <person name="Barry K.W."/>
            <person name="Cichocki N."/>
            <person name="Veneault-Fourrey C."/>
            <person name="LaButti K."/>
            <person name="Lindquist E.A."/>
            <person name="Lipzen A."/>
            <person name="Lundell T."/>
            <person name="Morin E."/>
            <person name="Murat C."/>
            <person name="Sun H."/>
            <person name="Tunlid A."/>
            <person name="Henrissat B."/>
            <person name="Grigoriev I.V."/>
            <person name="Hibbett D.S."/>
            <person name="Martin F."/>
            <person name="Nordberg H.P."/>
            <person name="Cantor M.N."/>
            <person name="Hua S.X."/>
        </authorList>
    </citation>
    <scope>NUCLEOTIDE SEQUENCE [LARGE SCALE GENOMIC DNA]</scope>
    <source>
        <strain evidence="2 3">UH-Slu-Lm8-n1</strain>
    </source>
</reference>
<dbReference type="Gene3D" id="3.90.1300.10">
    <property type="entry name" value="Amidase signature (AS) domain"/>
    <property type="match status" value="1"/>
</dbReference>
<organism evidence="2 3">
    <name type="scientific">Suillus luteus UH-Slu-Lm8-n1</name>
    <dbReference type="NCBI Taxonomy" id="930992"/>
    <lineage>
        <taxon>Eukaryota</taxon>
        <taxon>Fungi</taxon>
        <taxon>Dikarya</taxon>
        <taxon>Basidiomycota</taxon>
        <taxon>Agaricomycotina</taxon>
        <taxon>Agaricomycetes</taxon>
        <taxon>Agaricomycetidae</taxon>
        <taxon>Boletales</taxon>
        <taxon>Suillineae</taxon>
        <taxon>Suillaceae</taxon>
        <taxon>Suillus</taxon>
    </lineage>
</organism>
<dbReference type="InterPro" id="IPR023631">
    <property type="entry name" value="Amidase_dom"/>
</dbReference>
<sequence>MTSNASSGALPDLYEASIAELQDGLAQGLFSSVQLVKAYLSRIEEVNIKGPELRAVIETNPKALTQAAALDEERKEKGSRGPLHGIPLLLKDNIATLYEEGSYALLGSVVPRDAFTAAKLREAGAIFIGKTNLSEWAGARSIPLPRGFSGRGGQTRCPYYPNADPFASSSGSGVATAVGLAAGSLGTETRASIVAPSSRNNIVGIKPTVGLVSRSGVVPYSSNQDTPGPMCRTVTDAALLLSFIAGPDPRDEATLRQPGIVPDYMKALNKNALKGIRLGVPRAFIRNMKAIEETFNSSLDIFRALGAEIVDPADFSNGEELLASQAEKLVMAVDFKVGISKYISELVEVPTGVKTLSDLIEFNKINPDLELPEPFYTDQSRFTDAEDVQLDDAYFAALAQNFELGRTRGIDATLAKFNLDAIILPTDASISYGDAYATYTIQYLVPLGFQPDGAEVLPATPSPLHSQAPGIPFGIAFMGTAYSEFKLISYAYAFEQATHVRLQRKAYYDAIPKTQLASVM</sequence>
<evidence type="ECO:0000259" key="1">
    <source>
        <dbReference type="Pfam" id="PF01425"/>
    </source>
</evidence>
<keyword evidence="3" id="KW-1185">Reference proteome</keyword>
<name>A0A0D0AQX9_9AGAM</name>
<dbReference type="Proteomes" id="UP000054485">
    <property type="component" value="Unassembled WGS sequence"/>
</dbReference>
<feature type="domain" description="Amidase" evidence="1">
    <location>
        <begin position="35"/>
        <end position="487"/>
    </location>
</feature>
<dbReference type="InterPro" id="IPR036928">
    <property type="entry name" value="AS_sf"/>
</dbReference>
<gene>
    <name evidence="2" type="ORF">CY34DRAFT_17760</name>
</gene>
<dbReference type="OrthoDB" id="566138at2759"/>
<dbReference type="STRING" id="930992.A0A0D0AQX9"/>
<dbReference type="Pfam" id="PF01425">
    <property type="entry name" value="Amidase"/>
    <property type="match status" value="1"/>
</dbReference>
<proteinExistence type="predicted"/>